<protein>
    <submittedName>
        <fullName evidence="1">Uncharacterized protein</fullName>
    </submittedName>
</protein>
<evidence type="ECO:0000313" key="2">
    <source>
        <dbReference type="Proteomes" id="UP000015346"/>
    </source>
</evidence>
<reference evidence="1 2" key="1">
    <citation type="journal article" date="2013" name="Stand. Genomic Sci.">
        <title>Genome sequence of the reddish-pigmented Rubellimicrobium thermophilum type strain (DSM 16684(T)), a member of the Roseobacter clade.</title>
        <authorList>
            <person name="Fiebig A."/>
            <person name="Riedel T."/>
            <person name="Gronow S."/>
            <person name="Petersen J."/>
            <person name="Klenk H.P."/>
            <person name="Goker M."/>
        </authorList>
    </citation>
    <scope>NUCLEOTIDE SEQUENCE [LARGE SCALE GENOMIC DNA]</scope>
    <source>
        <strain evidence="1 2">DSM 16684</strain>
    </source>
</reference>
<sequence length="110" mass="12417">MSRFDDAPILGNWDVFLNVLNVETEDGATGAHLRRVFFGEPETGPIPRYDEGMGQLYIQVLRPLCWAGLVQQERGTASYRFEEAVFMKTPLWRAALVLDTDPEVAPATHH</sequence>
<dbReference type="RefSeq" id="WP_021097812.1">
    <property type="nucleotide sequence ID" value="NZ_KE557321.1"/>
</dbReference>
<dbReference type="EMBL" id="AOLV01000014">
    <property type="protein sequence ID" value="EPX85464.1"/>
    <property type="molecule type" value="Genomic_DNA"/>
</dbReference>
<dbReference type="STRING" id="1123069.ruthe_01724"/>
<gene>
    <name evidence="1" type="ORF">ruthe_01724</name>
</gene>
<keyword evidence="2" id="KW-1185">Reference proteome</keyword>
<accession>S9SGP8</accession>
<proteinExistence type="predicted"/>
<dbReference type="PATRIC" id="fig|1123069.3.peg.1692"/>
<evidence type="ECO:0000313" key="1">
    <source>
        <dbReference type="EMBL" id="EPX85464.1"/>
    </source>
</evidence>
<comment type="caution">
    <text evidence="1">The sequence shown here is derived from an EMBL/GenBank/DDBJ whole genome shotgun (WGS) entry which is preliminary data.</text>
</comment>
<organism evidence="1 2">
    <name type="scientific">Rubellimicrobium thermophilum DSM 16684</name>
    <dbReference type="NCBI Taxonomy" id="1123069"/>
    <lineage>
        <taxon>Bacteria</taxon>
        <taxon>Pseudomonadati</taxon>
        <taxon>Pseudomonadota</taxon>
        <taxon>Alphaproteobacteria</taxon>
        <taxon>Rhodobacterales</taxon>
        <taxon>Roseobacteraceae</taxon>
        <taxon>Rubellimicrobium</taxon>
    </lineage>
</organism>
<dbReference type="AlphaFoldDB" id="S9SGP8"/>
<dbReference type="HOGENOM" id="CLU_2169196_0_0_5"/>
<name>S9SGP8_9RHOB</name>
<dbReference type="Proteomes" id="UP000015346">
    <property type="component" value="Unassembled WGS sequence"/>
</dbReference>